<gene>
    <name evidence="2" type="ORF">LARV_03811</name>
</gene>
<organism evidence="2">
    <name type="scientific">Longilinea arvoryzae</name>
    <dbReference type="NCBI Taxonomy" id="360412"/>
    <lineage>
        <taxon>Bacteria</taxon>
        <taxon>Bacillati</taxon>
        <taxon>Chloroflexota</taxon>
        <taxon>Anaerolineae</taxon>
        <taxon>Anaerolineales</taxon>
        <taxon>Anaerolineaceae</taxon>
        <taxon>Longilinea</taxon>
    </lineage>
</organism>
<sequence length="746" mass="77247">MKKQPLCTRLKKSFGLVSLIALVFSYTSFASSVVVHAQGNTPDRALTSIVPCGLECNQLLSAPLAYSGHLLVVTNTGEEVNGDTSSPAALIAAPGPDGISLPEAITAAEATGEYDTIRFDPALRGSVIDVHVGLPTIGHGNLTIDGDIDNNGTPDITLEGVNSARDTGFVLYGASHVAIRGFVIQNFDKHGISISPDTAGGAALVEDISLYQNIIISAAMNAINVGSWMQGHTTIRNVEIVENTLRDGGGGIAVHGGMGDGAMDNVVSGISILSNTIQNPGYNIGIFLSPSSSTGLSRNTLSGIEVRGNLITGHANSSILIDSSNQANCNDNLTENIVIADNRIDGPHVTIEVVGASGTNSSNNRISNIALTGNVLSGGGIQFGVATNSNTNTNRISSVLIERNHISSCLANGIYLIAGSGGAQNNRLENVILRSNFINDCSDAGILLHGDTSYSPNNVISNVTITQQTLVNNGNSWAGGLNINTKDSSNTITGVTLTNSILWGNEGGDAIRGALAPDLVSNTILGDGRFTGTNANFYQDPLFVDPAAGDYHLQAISPGVDTGLTSAPSIGVLDLDRNFRIWDGDGDAAAEVDRGAWETHAIAMQEIDVRSNGVSIHAGDVVPAPWDGTDLGNADVAGLPVQQTYTIQNTGDAPMVLTGAPRIEISGENAADFSVVSQPGSQVNGGESVTFTIAFAPGAAGIREATVTIANDDDDENPFTFTIQGNGTASSSTARIYLPLVLRPIP</sequence>
<protein>
    <recommendedName>
        <fullName evidence="4">Right handed beta helix region</fullName>
    </recommendedName>
</protein>
<dbReference type="InterPro" id="IPR011050">
    <property type="entry name" value="Pectin_lyase_fold/virulence"/>
</dbReference>
<dbReference type="Gene3D" id="2.60.40.10">
    <property type="entry name" value="Immunoglobulins"/>
    <property type="match status" value="1"/>
</dbReference>
<evidence type="ECO:0000313" key="2">
    <source>
        <dbReference type="EMBL" id="GAP16016.1"/>
    </source>
</evidence>
<keyword evidence="1" id="KW-0732">Signal</keyword>
<dbReference type="InterPro" id="IPR013783">
    <property type="entry name" value="Ig-like_fold"/>
</dbReference>
<dbReference type="AlphaFoldDB" id="A0A0K8MYA4"/>
<dbReference type="SUPFAM" id="SSF51126">
    <property type="entry name" value="Pectin lyase-like"/>
    <property type="match status" value="2"/>
</dbReference>
<proteinExistence type="predicted"/>
<keyword evidence="3" id="KW-1185">Reference proteome</keyword>
<feature type="signal peptide" evidence="1">
    <location>
        <begin position="1"/>
        <end position="30"/>
    </location>
</feature>
<dbReference type="InterPro" id="IPR006626">
    <property type="entry name" value="PbH1"/>
</dbReference>
<dbReference type="InterPro" id="IPR012334">
    <property type="entry name" value="Pectin_lyas_fold"/>
</dbReference>
<dbReference type="RefSeq" id="WP_075075410.1">
    <property type="nucleotide sequence ID" value="NZ_DF967973.1"/>
</dbReference>
<dbReference type="OrthoDB" id="134590at2"/>
<reference evidence="2" key="1">
    <citation type="submission" date="2015-07" db="EMBL/GenBank/DDBJ databases">
        <title>Draft Genome Sequences of Anaerolinea thermolimosa IMO-1, Bellilinea caldifistulae GOMI-1, Leptolinea tardivitalis YMTK-2, Levilinea saccharolytica KIBI-1,Longilinea arvoryzae KOME-1, Previously Described as Members of the Anaerolineaceae (Chloroflexi).</title>
        <authorList>
            <person name="Sekiguchi Y."/>
            <person name="Ohashi A."/>
            <person name="Matsuura N."/>
            <person name="Tourlousse M.D."/>
        </authorList>
    </citation>
    <scope>NUCLEOTIDE SEQUENCE [LARGE SCALE GENOMIC DNA]</scope>
    <source>
        <strain evidence="2">KOME-1</strain>
    </source>
</reference>
<dbReference type="Proteomes" id="UP000055060">
    <property type="component" value="Unassembled WGS sequence"/>
</dbReference>
<dbReference type="Gene3D" id="2.160.20.10">
    <property type="entry name" value="Single-stranded right-handed beta-helix, Pectin lyase-like"/>
    <property type="match status" value="2"/>
</dbReference>
<evidence type="ECO:0000256" key="1">
    <source>
        <dbReference type="SAM" id="SignalP"/>
    </source>
</evidence>
<name>A0A0K8MYA4_9CHLR</name>
<evidence type="ECO:0000313" key="3">
    <source>
        <dbReference type="Proteomes" id="UP000055060"/>
    </source>
</evidence>
<dbReference type="NCBIfam" id="NF012200">
    <property type="entry name" value="choice_anch_D"/>
    <property type="match status" value="1"/>
</dbReference>
<evidence type="ECO:0008006" key="4">
    <source>
        <dbReference type="Google" id="ProtNLM"/>
    </source>
</evidence>
<dbReference type="SMART" id="SM00710">
    <property type="entry name" value="PbH1"/>
    <property type="match status" value="11"/>
</dbReference>
<dbReference type="EMBL" id="DF967973">
    <property type="protein sequence ID" value="GAP16016.1"/>
    <property type="molecule type" value="Genomic_DNA"/>
</dbReference>
<feature type="chain" id="PRO_5005512983" description="Right handed beta helix region" evidence="1">
    <location>
        <begin position="31"/>
        <end position="746"/>
    </location>
</feature>
<accession>A0A0K8MYA4</accession>
<dbReference type="STRING" id="360412.LARV_03811"/>